<keyword evidence="5" id="KW-1185">Reference proteome</keyword>
<sequence length="625" mass="69228">MKSYAAAIAHHDLLSTTDGTEKRSDGTPVLFFTIVQTNPKMRTMGHFLKNCPEVVLSQYATWFNNGTVITLYDTLGPEALATVVSESELKTVLCTPASGLMLLNCLHTDPQRFRTLSTLVGALSDDLRSAAQQRDITLFSFWELVDAFQPDAASFTPCRPAESDLCMICYTSGTTGVPKGALLTHGNMVAVSTAVVEYIETIGGLENTDAHISYLPMAHVFEHFVQCGVTFFGARIGFYQGDTTKLLDDLKHLHPAVFPSVPRLFSRITDSILAKVRQTGGIRKMMFEMGFDAKKESLLRANQLHDALWDSLVFSKVKATLGFDKIKFMVTGSAPISDECLIALRVIFGVPVIQGLGLSETGGGICCSFMMDQSTVGHCGGIICCSEARLVSVPEMGYSVEDSVHGREVNEKGEVVSEGQPCCGRGEACYRGYNVIKGYYKRDAVNRETFDAEGWYHSGDIALFRPNGAIQIIDRKKDIFKLAQGEYISPDKVTAVYMECPLVSSVFVYGDSLQSYLVAVVVPDEVELRRALRKQGMEEADMEFATICKRKEVRAVVMKAMMETANASKLMGFEKVKNVYCESEMWTVENGMLTPTMKLKRDFSKNHYKEIIQQLYNEGMMKVEN</sequence>
<keyword evidence="2" id="KW-0067">ATP-binding</keyword>
<dbReference type="OMA" id="SHVYGLM"/>
<name>D8M204_BLAHO</name>
<evidence type="ECO:0000256" key="1">
    <source>
        <dbReference type="ARBA" id="ARBA00022741"/>
    </source>
</evidence>
<feature type="domain" description="AMP-dependent synthetase/ligase" evidence="3">
    <location>
        <begin position="47"/>
        <end position="440"/>
    </location>
</feature>
<proteinExistence type="predicted"/>
<dbReference type="PANTHER" id="PTHR43272:SF33">
    <property type="entry name" value="AMP-BINDING DOMAIN-CONTAINING PROTEIN-RELATED"/>
    <property type="match status" value="1"/>
</dbReference>
<organism evidence="4">
    <name type="scientific">Blastocystis hominis</name>
    <dbReference type="NCBI Taxonomy" id="12968"/>
    <lineage>
        <taxon>Eukaryota</taxon>
        <taxon>Sar</taxon>
        <taxon>Stramenopiles</taxon>
        <taxon>Bigyra</taxon>
        <taxon>Opalozoa</taxon>
        <taxon>Opalinata</taxon>
        <taxon>Blastocystidae</taxon>
        <taxon>Blastocystis</taxon>
    </lineage>
</organism>
<dbReference type="OrthoDB" id="189102at2759"/>
<evidence type="ECO:0000313" key="5">
    <source>
        <dbReference type="Proteomes" id="UP000008312"/>
    </source>
</evidence>
<accession>D8M204</accession>
<dbReference type="GeneID" id="24919365"/>
<keyword evidence="1" id="KW-0547">Nucleotide-binding</keyword>
<dbReference type="PANTHER" id="PTHR43272">
    <property type="entry name" value="LONG-CHAIN-FATTY-ACID--COA LIGASE"/>
    <property type="match status" value="1"/>
</dbReference>
<gene>
    <name evidence="4" type="ORF">GSBLH_T00002162001</name>
</gene>
<dbReference type="RefSeq" id="XP_012896141.1">
    <property type="nucleotide sequence ID" value="XM_013040687.1"/>
</dbReference>
<dbReference type="InterPro" id="IPR042099">
    <property type="entry name" value="ANL_N_sf"/>
</dbReference>
<dbReference type="EMBL" id="FN668647">
    <property type="protein sequence ID" value="CBK22093.2"/>
    <property type="molecule type" value="Genomic_DNA"/>
</dbReference>
<dbReference type="GO" id="GO:0005783">
    <property type="term" value="C:endoplasmic reticulum"/>
    <property type="evidence" value="ECO:0007669"/>
    <property type="project" value="TreeGrafter"/>
</dbReference>
<dbReference type="GO" id="GO:0005524">
    <property type="term" value="F:ATP binding"/>
    <property type="evidence" value="ECO:0007669"/>
    <property type="project" value="UniProtKB-KW"/>
</dbReference>
<dbReference type="SUPFAM" id="SSF56801">
    <property type="entry name" value="Acetyl-CoA synthetase-like"/>
    <property type="match status" value="1"/>
</dbReference>
<dbReference type="GO" id="GO:0016020">
    <property type="term" value="C:membrane"/>
    <property type="evidence" value="ECO:0007669"/>
    <property type="project" value="TreeGrafter"/>
</dbReference>
<evidence type="ECO:0000313" key="4">
    <source>
        <dbReference type="EMBL" id="CBK22093.2"/>
    </source>
</evidence>
<reference evidence="4" key="1">
    <citation type="submission" date="2010-02" db="EMBL/GenBank/DDBJ databases">
        <title>Sequencing and annotation of the Blastocystis hominis genome.</title>
        <authorList>
            <person name="Wincker P."/>
        </authorList>
    </citation>
    <scope>NUCLEOTIDE SEQUENCE</scope>
    <source>
        <strain evidence="4">Singapore isolate B</strain>
    </source>
</reference>
<evidence type="ECO:0000259" key="3">
    <source>
        <dbReference type="Pfam" id="PF00501"/>
    </source>
</evidence>
<dbReference type="InParanoid" id="D8M204"/>
<dbReference type="InterPro" id="IPR020845">
    <property type="entry name" value="AMP-binding_CS"/>
</dbReference>
<dbReference type="PROSITE" id="PS00455">
    <property type="entry name" value="AMP_BINDING"/>
    <property type="match status" value="1"/>
</dbReference>
<protein>
    <recommendedName>
        <fullName evidence="3">AMP-dependent synthetase/ligase domain-containing protein</fullName>
    </recommendedName>
</protein>
<dbReference type="InterPro" id="IPR000873">
    <property type="entry name" value="AMP-dep_synth/lig_dom"/>
</dbReference>
<evidence type="ECO:0000256" key="2">
    <source>
        <dbReference type="ARBA" id="ARBA00022840"/>
    </source>
</evidence>
<dbReference type="Proteomes" id="UP000008312">
    <property type="component" value="Unassembled WGS sequence"/>
</dbReference>
<dbReference type="Pfam" id="PF00501">
    <property type="entry name" value="AMP-binding"/>
    <property type="match status" value="1"/>
</dbReference>
<dbReference type="GO" id="GO:0004467">
    <property type="term" value="F:long-chain fatty acid-CoA ligase activity"/>
    <property type="evidence" value="ECO:0007669"/>
    <property type="project" value="TreeGrafter"/>
</dbReference>
<dbReference type="Gene3D" id="3.40.50.12780">
    <property type="entry name" value="N-terminal domain of ligase-like"/>
    <property type="match status" value="1"/>
</dbReference>
<dbReference type="AlphaFoldDB" id="D8M204"/>